<dbReference type="AlphaFoldDB" id="A0A5B7K1J0"/>
<organism evidence="1 2">
    <name type="scientific">Portunus trituberculatus</name>
    <name type="common">Swimming crab</name>
    <name type="synonym">Neptunus trituberculatus</name>
    <dbReference type="NCBI Taxonomy" id="210409"/>
    <lineage>
        <taxon>Eukaryota</taxon>
        <taxon>Metazoa</taxon>
        <taxon>Ecdysozoa</taxon>
        <taxon>Arthropoda</taxon>
        <taxon>Crustacea</taxon>
        <taxon>Multicrustacea</taxon>
        <taxon>Malacostraca</taxon>
        <taxon>Eumalacostraca</taxon>
        <taxon>Eucarida</taxon>
        <taxon>Decapoda</taxon>
        <taxon>Pleocyemata</taxon>
        <taxon>Brachyura</taxon>
        <taxon>Eubrachyura</taxon>
        <taxon>Portunoidea</taxon>
        <taxon>Portunidae</taxon>
        <taxon>Portuninae</taxon>
        <taxon>Portunus</taxon>
    </lineage>
</organism>
<gene>
    <name evidence="1" type="ORF">E2C01_094390</name>
</gene>
<protein>
    <submittedName>
        <fullName evidence="1">Uncharacterized protein</fullName>
    </submittedName>
</protein>
<name>A0A5B7K1J0_PORTR</name>
<sequence>MLCGVQRWIWVRWRLELRLLRGGAGRGFVEVPKHSFGDLGAKAWEVDEREGADEREGVESRMAKGFDTGKREIVEESEAGRRAADGGVGGNDDLGVCVLRSC</sequence>
<evidence type="ECO:0000313" key="2">
    <source>
        <dbReference type="Proteomes" id="UP000324222"/>
    </source>
</evidence>
<proteinExistence type="predicted"/>
<dbReference type="EMBL" id="VSRR010116562">
    <property type="protein sequence ID" value="MPC98998.1"/>
    <property type="molecule type" value="Genomic_DNA"/>
</dbReference>
<evidence type="ECO:0000313" key="1">
    <source>
        <dbReference type="EMBL" id="MPC98998.1"/>
    </source>
</evidence>
<accession>A0A5B7K1J0</accession>
<comment type="caution">
    <text evidence="1">The sequence shown here is derived from an EMBL/GenBank/DDBJ whole genome shotgun (WGS) entry which is preliminary data.</text>
</comment>
<dbReference type="Proteomes" id="UP000324222">
    <property type="component" value="Unassembled WGS sequence"/>
</dbReference>
<keyword evidence="2" id="KW-1185">Reference proteome</keyword>
<reference evidence="1 2" key="1">
    <citation type="submission" date="2019-05" db="EMBL/GenBank/DDBJ databases">
        <title>Another draft genome of Portunus trituberculatus and its Hox gene families provides insights of decapod evolution.</title>
        <authorList>
            <person name="Jeong J.-H."/>
            <person name="Song I."/>
            <person name="Kim S."/>
            <person name="Choi T."/>
            <person name="Kim D."/>
            <person name="Ryu S."/>
            <person name="Kim W."/>
        </authorList>
    </citation>
    <scope>NUCLEOTIDE SEQUENCE [LARGE SCALE GENOMIC DNA]</scope>
    <source>
        <tissue evidence="1">Muscle</tissue>
    </source>
</reference>